<dbReference type="Pfam" id="PF25597">
    <property type="entry name" value="SH3_retrovirus"/>
    <property type="match status" value="1"/>
</dbReference>
<feature type="compositionally biased region" description="Polar residues" evidence="1">
    <location>
        <begin position="156"/>
        <end position="168"/>
    </location>
</feature>
<accession>A0A9R1XRN5</accession>
<dbReference type="CDD" id="cd09272">
    <property type="entry name" value="RNase_HI_RT_Ty1"/>
    <property type="match status" value="1"/>
</dbReference>
<dbReference type="InterPro" id="IPR013103">
    <property type="entry name" value="RVT_2"/>
</dbReference>
<comment type="caution">
    <text evidence="4">The sequence shown here is derived from an EMBL/GenBank/DDBJ whole genome shotgun (WGS) entry which is preliminary data.</text>
</comment>
<dbReference type="PANTHER" id="PTHR11439:SF495">
    <property type="entry name" value="REVERSE TRANSCRIPTASE, RNA-DEPENDENT DNA POLYMERASE-RELATED"/>
    <property type="match status" value="1"/>
</dbReference>
<dbReference type="PANTHER" id="PTHR11439">
    <property type="entry name" value="GAG-POL-RELATED RETROTRANSPOSON"/>
    <property type="match status" value="1"/>
</dbReference>
<dbReference type="SUPFAM" id="SSF56672">
    <property type="entry name" value="DNA/RNA polymerases"/>
    <property type="match status" value="1"/>
</dbReference>
<dbReference type="InterPro" id="IPR043502">
    <property type="entry name" value="DNA/RNA_pol_sf"/>
</dbReference>
<organism evidence="4 5">
    <name type="scientific">Lactuca sativa</name>
    <name type="common">Garden lettuce</name>
    <dbReference type="NCBI Taxonomy" id="4236"/>
    <lineage>
        <taxon>Eukaryota</taxon>
        <taxon>Viridiplantae</taxon>
        <taxon>Streptophyta</taxon>
        <taxon>Embryophyta</taxon>
        <taxon>Tracheophyta</taxon>
        <taxon>Spermatophyta</taxon>
        <taxon>Magnoliopsida</taxon>
        <taxon>eudicotyledons</taxon>
        <taxon>Gunneridae</taxon>
        <taxon>Pentapetalae</taxon>
        <taxon>asterids</taxon>
        <taxon>campanulids</taxon>
        <taxon>Asterales</taxon>
        <taxon>Asteraceae</taxon>
        <taxon>Cichorioideae</taxon>
        <taxon>Cichorieae</taxon>
        <taxon>Lactucinae</taxon>
        <taxon>Lactuca</taxon>
    </lineage>
</organism>
<protein>
    <recommendedName>
        <fullName evidence="6">Reverse transcriptase Ty1/copia-type domain-containing protein</fullName>
    </recommendedName>
</protein>
<evidence type="ECO:0000259" key="3">
    <source>
        <dbReference type="Pfam" id="PF25597"/>
    </source>
</evidence>
<feature type="domain" description="Retroviral polymerase SH3-like" evidence="3">
    <location>
        <begin position="27"/>
        <end position="86"/>
    </location>
</feature>
<keyword evidence="5" id="KW-1185">Reference proteome</keyword>
<proteinExistence type="predicted"/>
<gene>
    <name evidence="4" type="ORF">LSAT_V11C300122060</name>
</gene>
<evidence type="ECO:0000313" key="5">
    <source>
        <dbReference type="Proteomes" id="UP000235145"/>
    </source>
</evidence>
<evidence type="ECO:0000259" key="2">
    <source>
        <dbReference type="Pfam" id="PF07727"/>
    </source>
</evidence>
<feature type="compositionally biased region" description="Acidic residues" evidence="1">
    <location>
        <begin position="141"/>
        <end position="151"/>
    </location>
</feature>
<evidence type="ECO:0000256" key="1">
    <source>
        <dbReference type="SAM" id="MobiDB-lite"/>
    </source>
</evidence>
<dbReference type="EMBL" id="NBSK02000003">
    <property type="protein sequence ID" value="KAJ0216947.1"/>
    <property type="molecule type" value="Genomic_DNA"/>
</dbReference>
<dbReference type="Pfam" id="PF07727">
    <property type="entry name" value="RVT_2"/>
    <property type="match status" value="1"/>
</dbReference>
<dbReference type="AlphaFoldDB" id="A0A9R1XRN5"/>
<feature type="domain" description="Reverse transcriptase Ty1/copia-type" evidence="2">
    <location>
        <begin position="238"/>
        <end position="480"/>
    </location>
</feature>
<reference evidence="4 5" key="1">
    <citation type="journal article" date="2017" name="Nat. Commun.">
        <title>Genome assembly with in vitro proximity ligation data and whole-genome triplication in lettuce.</title>
        <authorList>
            <person name="Reyes-Chin-Wo S."/>
            <person name="Wang Z."/>
            <person name="Yang X."/>
            <person name="Kozik A."/>
            <person name="Arikit S."/>
            <person name="Song C."/>
            <person name="Xia L."/>
            <person name="Froenicke L."/>
            <person name="Lavelle D.O."/>
            <person name="Truco M.J."/>
            <person name="Xia R."/>
            <person name="Zhu S."/>
            <person name="Xu C."/>
            <person name="Xu H."/>
            <person name="Xu X."/>
            <person name="Cox K."/>
            <person name="Korf I."/>
            <person name="Meyers B.C."/>
            <person name="Michelmore R.W."/>
        </authorList>
    </citation>
    <scope>NUCLEOTIDE SEQUENCE [LARGE SCALE GENOMIC DNA]</scope>
    <source>
        <strain evidence="5">cv. Salinas</strain>
        <tissue evidence="4">Seedlings</tissue>
    </source>
</reference>
<feature type="compositionally biased region" description="Polar residues" evidence="1">
    <location>
        <begin position="124"/>
        <end position="138"/>
    </location>
</feature>
<dbReference type="Proteomes" id="UP000235145">
    <property type="component" value="Unassembled WGS sequence"/>
</dbReference>
<evidence type="ECO:0000313" key="4">
    <source>
        <dbReference type="EMBL" id="KAJ0216947.1"/>
    </source>
</evidence>
<feature type="region of interest" description="Disordered" evidence="1">
    <location>
        <begin position="115"/>
        <end position="180"/>
    </location>
</feature>
<evidence type="ECO:0008006" key="6">
    <source>
        <dbReference type="Google" id="ProtNLM"/>
    </source>
</evidence>
<sequence length="717" mass="81529">MEIHKKTPYEMLKGRKPDVSFFHVFGCICYILNQRDPRSKFEPKADKGIFVGYSSISKAFRVFHVNRQCIEESIHVKFDEESYTDEKVAHSSFIFQELLSCPYDEVSHVEEEATIPNPIVPDPSSLNQDTAVSSTTHLSDTDETLENEDPPATDVPFSNNTSTSNPVESASGHRDHPVDQIIGNLHDGVRTRSRVSNNFCMYVNFISMILPDKIHTTLQDADWIKAMQDELNEFERHKVWTLVPRPSGKTITGTRWVYRNKVDKDGIITRNKARLVAQGFTQIESIDYGETFAPVARIEAIRLFLAYASYMNFIVYQMDVKTTFLHGELQEEVFLKQPPGFEDKEHPDYVYRLDKAVYGLKQAPRAWYETLTSYLLDNGYRRGVIDNTLFIKQKGSELILVQVYVDDIIFGSPNEKLSKEFAKIMSQRFEMSMMGKMAFFLGLEVQQQKSGISICQSKYIADMLVKYSLSDCKPASTPVSKTDKLHADPTGADVNHSLYRGMIGSLLYLTASRPDIMFGTILCARFQANPKESHLIAVKRIFRYLKATQNLALWYPRDSALELFGYTDSDYAGCNLDKKSTSGGCHFLGNRLINWSNKKQTSVAISTAEAEYVAAGRCCAQILWIQNQLLDYGLKFTKTPIFCDNTSAIQITQNPVQHSKTKHIEIRHHFIRDNVEKGKVVLQHVKTSDQLADIFTKALDTQTNAHIICELGMITLD</sequence>
<name>A0A9R1XRN5_LACSA</name>
<dbReference type="InterPro" id="IPR057670">
    <property type="entry name" value="SH3_retrovirus"/>
</dbReference>